<protein>
    <submittedName>
        <fullName evidence="2">BTB domain-containing protein</fullName>
    </submittedName>
</protein>
<evidence type="ECO:0000313" key="3">
    <source>
        <dbReference type="Proteomes" id="UP000613580"/>
    </source>
</evidence>
<feature type="signal peptide" evidence="1">
    <location>
        <begin position="1"/>
        <end position="26"/>
    </location>
</feature>
<accession>A0A8H6VZY3</accession>
<name>A0A8H6VZY3_MYCCL</name>
<reference evidence="2" key="1">
    <citation type="submission" date="2020-05" db="EMBL/GenBank/DDBJ databases">
        <title>Mycena genomes resolve the evolution of fungal bioluminescence.</title>
        <authorList>
            <person name="Tsai I.J."/>
        </authorList>
    </citation>
    <scope>NUCLEOTIDE SEQUENCE</scope>
    <source>
        <strain evidence="2">110903Hualien_Pintung</strain>
    </source>
</reference>
<evidence type="ECO:0000256" key="1">
    <source>
        <dbReference type="SAM" id="SignalP"/>
    </source>
</evidence>
<dbReference type="Proteomes" id="UP000613580">
    <property type="component" value="Unassembled WGS sequence"/>
</dbReference>
<dbReference type="EMBL" id="JACAZE010000016">
    <property type="protein sequence ID" value="KAF7296478.1"/>
    <property type="molecule type" value="Genomic_DNA"/>
</dbReference>
<keyword evidence="3" id="KW-1185">Reference proteome</keyword>
<keyword evidence="1" id="KW-0732">Signal</keyword>
<dbReference type="AlphaFoldDB" id="A0A8H6VZY3"/>
<proteinExistence type="predicted"/>
<comment type="caution">
    <text evidence="2">The sequence shown here is derived from an EMBL/GenBank/DDBJ whole genome shotgun (WGS) entry which is preliminary data.</text>
</comment>
<organism evidence="2 3">
    <name type="scientific">Mycena chlorophos</name>
    <name type="common">Agaric fungus</name>
    <name type="synonym">Agaricus chlorophos</name>
    <dbReference type="NCBI Taxonomy" id="658473"/>
    <lineage>
        <taxon>Eukaryota</taxon>
        <taxon>Fungi</taxon>
        <taxon>Dikarya</taxon>
        <taxon>Basidiomycota</taxon>
        <taxon>Agaricomycotina</taxon>
        <taxon>Agaricomycetes</taxon>
        <taxon>Agaricomycetidae</taxon>
        <taxon>Agaricales</taxon>
        <taxon>Marasmiineae</taxon>
        <taxon>Mycenaceae</taxon>
        <taxon>Mycena</taxon>
    </lineage>
</organism>
<sequence>MQPKTFIPPHAVAGILNVWLPTWVDGMCEGCATKAKQVYDETRSECWEKLPSYFGLPEWKELKRMDFE</sequence>
<gene>
    <name evidence="2" type="ORF">HMN09_01054400</name>
</gene>
<dbReference type="OrthoDB" id="3058788at2759"/>
<feature type="chain" id="PRO_5034509441" evidence="1">
    <location>
        <begin position="27"/>
        <end position="68"/>
    </location>
</feature>
<evidence type="ECO:0000313" key="2">
    <source>
        <dbReference type="EMBL" id="KAF7296478.1"/>
    </source>
</evidence>